<comment type="caution">
    <text evidence="2">The sequence shown here is derived from an EMBL/GenBank/DDBJ whole genome shotgun (WGS) entry which is preliminary data.</text>
</comment>
<name>A0A6G4AH36_9ACTN</name>
<sequence>MVDDVAGQVAAAMVQAAGSDAWAAMRDRIARLLGRGDAGRERAELERLDRTTSELEDPELSEEERTLFRQTWQVRFRRFLEGLDESERGRVVAELRALVEPYGEPAWRDGGGVRNNTFSGPTAVQTGTGNQQTNHFGSGA</sequence>
<organism evidence="2 3">
    <name type="scientific">Streptomyces rhizosphaericus</name>
    <dbReference type="NCBI Taxonomy" id="114699"/>
    <lineage>
        <taxon>Bacteria</taxon>
        <taxon>Bacillati</taxon>
        <taxon>Actinomycetota</taxon>
        <taxon>Actinomycetes</taxon>
        <taxon>Kitasatosporales</taxon>
        <taxon>Streptomycetaceae</taxon>
        <taxon>Streptomyces</taxon>
        <taxon>Streptomyces violaceusniger group</taxon>
    </lineage>
</organism>
<evidence type="ECO:0000256" key="1">
    <source>
        <dbReference type="SAM" id="MobiDB-lite"/>
    </source>
</evidence>
<evidence type="ECO:0000313" key="3">
    <source>
        <dbReference type="Proteomes" id="UP000476310"/>
    </source>
</evidence>
<evidence type="ECO:0000313" key="2">
    <source>
        <dbReference type="EMBL" id="NEW72550.1"/>
    </source>
</evidence>
<feature type="compositionally biased region" description="Polar residues" evidence="1">
    <location>
        <begin position="114"/>
        <end position="140"/>
    </location>
</feature>
<gene>
    <name evidence="2" type="ORF">G4H13_19595</name>
</gene>
<keyword evidence="3" id="KW-1185">Reference proteome</keyword>
<dbReference type="Proteomes" id="UP000476310">
    <property type="component" value="Unassembled WGS sequence"/>
</dbReference>
<reference evidence="2" key="1">
    <citation type="submission" date="2020-02" db="EMBL/GenBank/DDBJ databases">
        <title>A new Streptomyces sp. for controlling soil-borne diseases.</title>
        <authorList>
            <person name="Li X."/>
            <person name="Tian Y."/>
            <person name="Gao K."/>
        </authorList>
    </citation>
    <scope>NUCLEOTIDE SEQUENCE [LARGE SCALE GENOMIC DNA]</scope>
    <source>
        <strain evidence="2">0250</strain>
    </source>
</reference>
<dbReference type="RefSeq" id="WP_164429036.1">
    <property type="nucleotide sequence ID" value="NZ_JAAIKT010000022.1"/>
</dbReference>
<feature type="region of interest" description="Disordered" evidence="1">
    <location>
        <begin position="104"/>
        <end position="140"/>
    </location>
</feature>
<accession>A0A6G4AH36</accession>
<proteinExistence type="predicted"/>
<protein>
    <submittedName>
        <fullName evidence="2">Uncharacterized protein</fullName>
    </submittedName>
</protein>
<dbReference type="AlphaFoldDB" id="A0A6G4AH36"/>
<dbReference type="EMBL" id="JAAIKT010000022">
    <property type="protein sequence ID" value="NEW72550.1"/>
    <property type="molecule type" value="Genomic_DNA"/>
</dbReference>